<protein>
    <recommendedName>
        <fullName evidence="2 5">Aminoglycoside N(3)-acetyltransferase</fullName>
        <ecNumber evidence="5">2.3.1.-</ecNumber>
    </recommendedName>
</protein>
<evidence type="ECO:0000256" key="3">
    <source>
        <dbReference type="ARBA" id="ARBA00022679"/>
    </source>
</evidence>
<dbReference type="InterPro" id="IPR003679">
    <property type="entry name" value="Amioglycoside_AcTrfase"/>
</dbReference>
<evidence type="ECO:0000256" key="5">
    <source>
        <dbReference type="RuleBase" id="RU365031"/>
    </source>
</evidence>
<dbReference type="GO" id="GO:0046677">
    <property type="term" value="P:response to antibiotic"/>
    <property type="evidence" value="ECO:0007669"/>
    <property type="project" value="UniProtKB-KW"/>
</dbReference>
<proteinExistence type="inferred from homology"/>
<dbReference type="EMBL" id="CP020906">
    <property type="protein sequence ID" value="ARQ09204.1"/>
    <property type="molecule type" value="Genomic_DNA"/>
</dbReference>
<dbReference type="InterPro" id="IPR028345">
    <property type="entry name" value="Antibiotic_NAT-like"/>
</dbReference>
<sequence length="290" mass="31266">MCPESKARTGSIDSRPRPDDRWLMTAPHFHTRLSLGKDLEKLGLRAGDMVMVHAAISSLGRLLNGPDMFIDALRDVVGRSGTIVAYTDWNGAYDELLDEDGRAPFEWRDHIAPFDPMTSRAIRDNGIFPEFLRTTAGARRSGNPGASVAAIGARADWLTADHPLDYGYGEGSPLAKLVAAGGKVLMAGAPLDTMTLLHHAEHLAEIPNKRLRRYEVPFATPAGVVWRMLEEFDTGDPVVPGLESDCFARIVSAFLAGGQGAQGLIGDAPSVLVDAASICSFAVAWLEHHA</sequence>
<dbReference type="GO" id="GO:0046353">
    <property type="term" value="F:aminoglycoside 3-N-acetyltransferase activity"/>
    <property type="evidence" value="ECO:0007669"/>
    <property type="project" value="UniProtKB-EC"/>
</dbReference>
<dbReference type="Proteomes" id="UP000194159">
    <property type="component" value="Chromosome"/>
</dbReference>
<name>A0AAN1BDG9_RHIET</name>
<gene>
    <name evidence="6" type="primary">aacC</name>
    <name evidence="6" type="ORF">NXC12_CH01126</name>
</gene>
<dbReference type="AlphaFoldDB" id="A0AAN1BDG9"/>
<evidence type="ECO:0000256" key="1">
    <source>
        <dbReference type="ARBA" id="ARBA00006383"/>
    </source>
</evidence>
<comment type="catalytic activity">
    <reaction evidence="5">
        <text>a 2-deoxystreptamine antibiotic + acetyl-CoA = an N(3)-acetyl-2-deoxystreptamine antibiotic + CoA + H(+)</text>
        <dbReference type="Rhea" id="RHEA:12665"/>
        <dbReference type="ChEBI" id="CHEBI:15378"/>
        <dbReference type="ChEBI" id="CHEBI:57287"/>
        <dbReference type="ChEBI" id="CHEBI:57288"/>
        <dbReference type="ChEBI" id="CHEBI:57921"/>
        <dbReference type="ChEBI" id="CHEBI:77452"/>
        <dbReference type="EC" id="2.3.1.81"/>
    </reaction>
</comment>
<reference evidence="6 7" key="1">
    <citation type="submission" date="2017-04" db="EMBL/GenBank/DDBJ databases">
        <title>Complete genome sequences of Rhizobium genomic linages associated to common bean (phaseolus vulgaris).</title>
        <authorList>
            <person name="Santamaria R.I."/>
            <person name="Bustos P."/>
            <person name="Perez-Carrascal O."/>
            <person name="Martinez-Flores I."/>
            <person name="Juarez S."/>
            <person name="Lozano L."/>
            <person name="Miranda F."/>
            <person name="Vinuesa P."/>
            <person name="Martinez-Romero E."/>
            <person name="Cevallos M.A."/>
            <person name="Romero D."/>
            <person name="Davila G."/>
            <person name="Gonzalez V."/>
        </authorList>
    </citation>
    <scope>NUCLEOTIDE SEQUENCE [LARGE SCALE GENOMIC DNA]</scope>
    <source>
        <strain evidence="6 7">NXC12</strain>
    </source>
</reference>
<keyword evidence="3 5" id="KW-0808">Transferase</keyword>
<dbReference type="Pfam" id="PF02522">
    <property type="entry name" value="Antibiotic_NAT"/>
    <property type="match status" value="1"/>
</dbReference>
<dbReference type="PANTHER" id="PTHR11104:SF0">
    <property type="entry name" value="SPBETA PROPHAGE-DERIVED AMINOGLYCOSIDE N(3')-ACETYLTRANSFERASE-LIKE PROTEIN YOKD"/>
    <property type="match status" value="1"/>
</dbReference>
<dbReference type="EC" id="2.3.1.-" evidence="5"/>
<comment type="similarity">
    <text evidence="1 5">Belongs to the antibiotic N-acetyltransferase family.</text>
</comment>
<evidence type="ECO:0000256" key="4">
    <source>
        <dbReference type="ARBA" id="ARBA00023315"/>
    </source>
</evidence>
<accession>A0AAN1BDG9</accession>
<keyword evidence="4 5" id="KW-0012">Acyltransferase</keyword>
<evidence type="ECO:0000313" key="6">
    <source>
        <dbReference type="EMBL" id="ARQ09204.1"/>
    </source>
</evidence>
<dbReference type="NCBIfam" id="NF033082">
    <property type="entry name" value="AAC_3"/>
    <property type="match status" value="1"/>
</dbReference>
<organism evidence="6 7">
    <name type="scientific">Rhizobium etli</name>
    <dbReference type="NCBI Taxonomy" id="29449"/>
    <lineage>
        <taxon>Bacteria</taxon>
        <taxon>Pseudomonadati</taxon>
        <taxon>Pseudomonadota</taxon>
        <taxon>Alphaproteobacteria</taxon>
        <taxon>Hyphomicrobiales</taxon>
        <taxon>Rhizobiaceae</taxon>
        <taxon>Rhizobium/Agrobacterium group</taxon>
        <taxon>Rhizobium</taxon>
    </lineage>
</organism>
<keyword evidence="5" id="KW-0046">Antibiotic resistance</keyword>
<dbReference type="PANTHER" id="PTHR11104">
    <property type="entry name" value="AMINOGLYCOSIDE N3-ACETYLTRANSFERASE"/>
    <property type="match status" value="1"/>
</dbReference>
<evidence type="ECO:0000313" key="7">
    <source>
        <dbReference type="Proteomes" id="UP000194159"/>
    </source>
</evidence>
<evidence type="ECO:0000256" key="2">
    <source>
        <dbReference type="ARBA" id="ARBA00012882"/>
    </source>
</evidence>
<dbReference type="SUPFAM" id="SSF110710">
    <property type="entry name" value="TTHA0583/YokD-like"/>
    <property type="match status" value="1"/>
</dbReference>